<dbReference type="InterPro" id="IPR035906">
    <property type="entry name" value="MetI-like_sf"/>
</dbReference>
<keyword evidence="4 7" id="KW-0812">Transmembrane</keyword>
<reference evidence="9 10" key="1">
    <citation type="journal article" date="2009" name="Int. J. Syst. Evol. Microbiol.">
        <title>Paenibacillus contaminans sp. nov., isolated from a contaminated laboratory plate.</title>
        <authorList>
            <person name="Chou J.H."/>
            <person name="Lee J.H."/>
            <person name="Lin M.C."/>
            <person name="Chang P.S."/>
            <person name="Arun A.B."/>
            <person name="Young C.C."/>
            <person name="Chen W.M."/>
        </authorList>
    </citation>
    <scope>NUCLEOTIDE SEQUENCE [LARGE SCALE GENOMIC DNA]</scope>
    <source>
        <strain evidence="9 10">CKOBP-6</strain>
    </source>
</reference>
<comment type="similarity">
    <text evidence="7">Belongs to the binding-protein-dependent transport system permease family.</text>
</comment>
<dbReference type="RefSeq" id="WP_113035777.1">
    <property type="nucleotide sequence ID" value="NZ_QMFB01000035.1"/>
</dbReference>
<feature type="transmembrane region" description="Helical" evidence="7">
    <location>
        <begin position="111"/>
        <end position="134"/>
    </location>
</feature>
<sequence>MHYASPGRTVFQTLNYMFFIVFSISILVPFINALAISFSSYAAVSQGRISLWPVDFQLDAYAKLAYNYTFLRSLINTVGLTIVNTILSVTISLCCAYALSHKRFVGKKVLMTYILITMFFSGGLIPSFLLVNNLGLGNTYWALILPSLISPFYIIVYKNVIDQLPKEIMEAAEIDGAGEFSLLFRVVLPLVLPMTMAFIIFSAVAYWNEWFGVLLYIKDKTMWTLQFQLRGILANARLEDMDVNPPGVQGIHPDNLRMAALMLTTLPIIIVYPFLQKYFIKGQFVGAVKG</sequence>
<dbReference type="SUPFAM" id="SSF161098">
    <property type="entry name" value="MetI-like"/>
    <property type="match status" value="1"/>
</dbReference>
<dbReference type="Gene3D" id="1.10.3720.10">
    <property type="entry name" value="MetI-like"/>
    <property type="match status" value="1"/>
</dbReference>
<evidence type="ECO:0000256" key="4">
    <source>
        <dbReference type="ARBA" id="ARBA00022692"/>
    </source>
</evidence>
<keyword evidence="2 7" id="KW-0813">Transport</keyword>
<keyword evidence="3" id="KW-1003">Cell membrane</keyword>
<evidence type="ECO:0000313" key="10">
    <source>
        <dbReference type="Proteomes" id="UP000250369"/>
    </source>
</evidence>
<keyword evidence="5 7" id="KW-1133">Transmembrane helix</keyword>
<dbReference type="PANTHER" id="PTHR43744:SF9">
    <property type="entry name" value="POLYGALACTURONAN_RHAMNOGALACTURONAN TRANSPORT SYSTEM PERMEASE PROTEIN YTCP"/>
    <property type="match status" value="1"/>
</dbReference>
<keyword evidence="6 7" id="KW-0472">Membrane</keyword>
<dbReference type="GO" id="GO:0055085">
    <property type="term" value="P:transmembrane transport"/>
    <property type="evidence" value="ECO:0007669"/>
    <property type="project" value="InterPro"/>
</dbReference>
<dbReference type="PANTHER" id="PTHR43744">
    <property type="entry name" value="ABC TRANSPORTER PERMEASE PROTEIN MG189-RELATED-RELATED"/>
    <property type="match status" value="1"/>
</dbReference>
<proteinExistence type="inferred from homology"/>
<comment type="caution">
    <text evidence="9">The sequence shown here is derived from an EMBL/GenBank/DDBJ whole genome shotgun (WGS) entry which is preliminary data.</text>
</comment>
<dbReference type="EMBL" id="QMFB01000035">
    <property type="protein sequence ID" value="RAV11882.1"/>
    <property type="molecule type" value="Genomic_DNA"/>
</dbReference>
<accession>A0A329LXE7</accession>
<dbReference type="CDD" id="cd06261">
    <property type="entry name" value="TM_PBP2"/>
    <property type="match status" value="1"/>
</dbReference>
<evidence type="ECO:0000313" key="9">
    <source>
        <dbReference type="EMBL" id="RAV11882.1"/>
    </source>
</evidence>
<evidence type="ECO:0000256" key="5">
    <source>
        <dbReference type="ARBA" id="ARBA00022989"/>
    </source>
</evidence>
<name>A0A329LXE7_9BACL</name>
<evidence type="ECO:0000256" key="3">
    <source>
        <dbReference type="ARBA" id="ARBA00022475"/>
    </source>
</evidence>
<feature type="transmembrane region" description="Helical" evidence="7">
    <location>
        <begin position="16"/>
        <end position="44"/>
    </location>
</feature>
<evidence type="ECO:0000256" key="7">
    <source>
        <dbReference type="RuleBase" id="RU363032"/>
    </source>
</evidence>
<dbReference type="GO" id="GO:0005886">
    <property type="term" value="C:plasma membrane"/>
    <property type="evidence" value="ECO:0007669"/>
    <property type="project" value="UniProtKB-SubCell"/>
</dbReference>
<feature type="transmembrane region" description="Helical" evidence="7">
    <location>
        <begin position="140"/>
        <end position="161"/>
    </location>
</feature>
<feature type="transmembrane region" description="Helical" evidence="7">
    <location>
        <begin position="182"/>
        <end position="207"/>
    </location>
</feature>
<organism evidence="9 10">
    <name type="scientific">Paenibacillus contaminans</name>
    <dbReference type="NCBI Taxonomy" id="450362"/>
    <lineage>
        <taxon>Bacteria</taxon>
        <taxon>Bacillati</taxon>
        <taxon>Bacillota</taxon>
        <taxon>Bacilli</taxon>
        <taxon>Bacillales</taxon>
        <taxon>Paenibacillaceae</taxon>
        <taxon>Paenibacillus</taxon>
    </lineage>
</organism>
<evidence type="ECO:0000256" key="1">
    <source>
        <dbReference type="ARBA" id="ARBA00004651"/>
    </source>
</evidence>
<dbReference type="PROSITE" id="PS50928">
    <property type="entry name" value="ABC_TM1"/>
    <property type="match status" value="1"/>
</dbReference>
<keyword evidence="10" id="KW-1185">Reference proteome</keyword>
<evidence type="ECO:0000256" key="2">
    <source>
        <dbReference type="ARBA" id="ARBA00022448"/>
    </source>
</evidence>
<feature type="domain" description="ABC transmembrane type-1" evidence="8">
    <location>
        <begin position="74"/>
        <end position="275"/>
    </location>
</feature>
<dbReference type="Proteomes" id="UP000250369">
    <property type="component" value="Unassembled WGS sequence"/>
</dbReference>
<comment type="subcellular location">
    <subcellularLocation>
        <location evidence="1 7">Cell membrane</location>
        <topology evidence="1 7">Multi-pass membrane protein</topology>
    </subcellularLocation>
</comment>
<protein>
    <submittedName>
        <fullName evidence="9">Carbohydrate ABC transporter permease</fullName>
    </submittedName>
</protein>
<dbReference type="Pfam" id="PF00528">
    <property type="entry name" value="BPD_transp_1"/>
    <property type="match status" value="1"/>
</dbReference>
<evidence type="ECO:0000256" key="6">
    <source>
        <dbReference type="ARBA" id="ARBA00023136"/>
    </source>
</evidence>
<dbReference type="AlphaFoldDB" id="A0A329LXE7"/>
<feature type="transmembrane region" description="Helical" evidence="7">
    <location>
        <begin position="256"/>
        <end position="275"/>
    </location>
</feature>
<gene>
    <name evidence="9" type="ORF">DQG23_35465</name>
</gene>
<feature type="transmembrane region" description="Helical" evidence="7">
    <location>
        <begin position="74"/>
        <end position="99"/>
    </location>
</feature>
<evidence type="ECO:0000259" key="8">
    <source>
        <dbReference type="PROSITE" id="PS50928"/>
    </source>
</evidence>
<dbReference type="OrthoDB" id="2565312at2"/>
<dbReference type="InterPro" id="IPR000515">
    <property type="entry name" value="MetI-like"/>
</dbReference>